<feature type="compositionally biased region" description="Basic and acidic residues" evidence="1">
    <location>
        <begin position="28"/>
        <end position="37"/>
    </location>
</feature>
<dbReference type="EMBL" id="MU004188">
    <property type="protein sequence ID" value="KAF2496221.1"/>
    <property type="molecule type" value="Genomic_DNA"/>
</dbReference>
<protein>
    <submittedName>
        <fullName evidence="2">WD40 repeat-like protein</fullName>
    </submittedName>
</protein>
<dbReference type="InterPro" id="IPR051150">
    <property type="entry name" value="SWT21/TCAB1_mRNA_Telomere"/>
</dbReference>
<evidence type="ECO:0000313" key="2">
    <source>
        <dbReference type="EMBL" id="KAF2496221.1"/>
    </source>
</evidence>
<feature type="compositionally biased region" description="Acidic residues" evidence="1">
    <location>
        <begin position="535"/>
        <end position="546"/>
    </location>
</feature>
<dbReference type="Proteomes" id="UP000799750">
    <property type="component" value="Unassembled WGS sequence"/>
</dbReference>
<feature type="compositionally biased region" description="Acidic residues" evidence="1">
    <location>
        <begin position="146"/>
        <end position="155"/>
    </location>
</feature>
<dbReference type="SUPFAM" id="SSF50978">
    <property type="entry name" value="WD40 repeat-like"/>
    <property type="match status" value="1"/>
</dbReference>
<dbReference type="Gene3D" id="2.130.10.10">
    <property type="entry name" value="YVTN repeat-like/Quinoprotein amine dehydrogenase"/>
    <property type="match status" value="1"/>
</dbReference>
<organism evidence="2 3">
    <name type="scientific">Lophium mytilinum</name>
    <dbReference type="NCBI Taxonomy" id="390894"/>
    <lineage>
        <taxon>Eukaryota</taxon>
        <taxon>Fungi</taxon>
        <taxon>Dikarya</taxon>
        <taxon>Ascomycota</taxon>
        <taxon>Pezizomycotina</taxon>
        <taxon>Dothideomycetes</taxon>
        <taxon>Pleosporomycetidae</taxon>
        <taxon>Mytilinidiales</taxon>
        <taxon>Mytilinidiaceae</taxon>
        <taxon>Lophium</taxon>
    </lineage>
</organism>
<sequence length="563" mass="62513">MDSAQQQQKDEVAPPIGLTLNDAPLTDAEEKGTHEMMNEPTDSEQQQNDEVPPAIGLALNDAPFTEPEEKVTHEMMNEPKEQEMVDMMADVEENEKDEVMAEADEHDKGQEQSLNDLDDYLKSFEEDYLNKLEEDYLHGVEDEKDEMMTEADEEEPTHPTKPLPNYPNCIASSNVHLRAAQWMRKNGKYYIEDPDVVYCDFKGAQWAASSSVLVTNDTVNNLRTYSIPADILAATEVRNLSPYASYQAPESIYAFALSPGFHGLDASTNVMLCSVRDQTIRLINVWGGPSSVQNGSYRFVDPNTEKWTCPYSLAWTQSGARFVAGADSTLAIFDINRYGKPVKRHKTKNMTAKGVGVKGLVFAMRTNNDGVLAFGTTTRQVGLYSNEGDGFPVTFFSVSGNHKDKSDGRGVTDLEWSPCSKYLYVAERQSNIVHMYDVRVTARSLGYMEGRNAYTNQRLGINVASCSSGHDVWGGGIDGVVRSWTNPHWSGGVVLPSCQFQAHNEPVTSAVIDPTGHVLATCSGEKYPYASSDGSSDDDEEEEEADEPRLVKRLEDGLKLWKL</sequence>
<feature type="region of interest" description="Disordered" evidence="1">
    <location>
        <begin position="146"/>
        <end position="166"/>
    </location>
</feature>
<keyword evidence="3" id="KW-1185">Reference proteome</keyword>
<dbReference type="SMART" id="SM00320">
    <property type="entry name" value="WD40"/>
    <property type="match status" value="5"/>
</dbReference>
<dbReference type="InterPro" id="IPR015943">
    <property type="entry name" value="WD40/YVTN_repeat-like_dom_sf"/>
</dbReference>
<gene>
    <name evidence="2" type="ORF">BU16DRAFT_526732</name>
</gene>
<dbReference type="Pfam" id="PF00400">
    <property type="entry name" value="WD40"/>
    <property type="match status" value="1"/>
</dbReference>
<dbReference type="InterPro" id="IPR036322">
    <property type="entry name" value="WD40_repeat_dom_sf"/>
</dbReference>
<proteinExistence type="predicted"/>
<dbReference type="PANTHER" id="PTHR13211:SF0">
    <property type="entry name" value="TELOMERASE CAJAL BODY PROTEIN 1"/>
    <property type="match status" value="1"/>
</dbReference>
<reference evidence="2" key="1">
    <citation type="journal article" date="2020" name="Stud. Mycol.">
        <title>101 Dothideomycetes genomes: a test case for predicting lifestyles and emergence of pathogens.</title>
        <authorList>
            <person name="Haridas S."/>
            <person name="Albert R."/>
            <person name="Binder M."/>
            <person name="Bloem J."/>
            <person name="Labutti K."/>
            <person name="Salamov A."/>
            <person name="Andreopoulos B."/>
            <person name="Baker S."/>
            <person name="Barry K."/>
            <person name="Bills G."/>
            <person name="Bluhm B."/>
            <person name="Cannon C."/>
            <person name="Castanera R."/>
            <person name="Culley D."/>
            <person name="Daum C."/>
            <person name="Ezra D."/>
            <person name="Gonzalez J."/>
            <person name="Henrissat B."/>
            <person name="Kuo A."/>
            <person name="Liang C."/>
            <person name="Lipzen A."/>
            <person name="Lutzoni F."/>
            <person name="Magnuson J."/>
            <person name="Mondo S."/>
            <person name="Nolan M."/>
            <person name="Ohm R."/>
            <person name="Pangilinan J."/>
            <person name="Park H.-J."/>
            <person name="Ramirez L."/>
            <person name="Alfaro M."/>
            <person name="Sun H."/>
            <person name="Tritt A."/>
            <person name="Yoshinaga Y."/>
            <person name="Zwiers L.-H."/>
            <person name="Turgeon B."/>
            <person name="Goodwin S."/>
            <person name="Spatafora J."/>
            <person name="Crous P."/>
            <person name="Grigoriev I."/>
        </authorList>
    </citation>
    <scope>NUCLEOTIDE SEQUENCE</scope>
    <source>
        <strain evidence="2">CBS 269.34</strain>
    </source>
</reference>
<accession>A0A6A6QUX5</accession>
<feature type="region of interest" description="Disordered" evidence="1">
    <location>
        <begin position="527"/>
        <end position="550"/>
    </location>
</feature>
<evidence type="ECO:0000256" key="1">
    <source>
        <dbReference type="SAM" id="MobiDB-lite"/>
    </source>
</evidence>
<name>A0A6A6QUX5_9PEZI</name>
<dbReference type="PANTHER" id="PTHR13211">
    <property type="entry name" value="TELOMERASE CAJAL BODY PROTEIN 1"/>
    <property type="match status" value="1"/>
</dbReference>
<evidence type="ECO:0000313" key="3">
    <source>
        <dbReference type="Proteomes" id="UP000799750"/>
    </source>
</evidence>
<dbReference type="InterPro" id="IPR001680">
    <property type="entry name" value="WD40_rpt"/>
</dbReference>
<dbReference type="AlphaFoldDB" id="A0A6A6QUX5"/>
<dbReference type="OrthoDB" id="239865at2759"/>
<feature type="region of interest" description="Disordered" evidence="1">
    <location>
        <begin position="1"/>
        <end position="50"/>
    </location>
</feature>